<dbReference type="Proteomes" id="UP000474565">
    <property type="component" value="Unassembled WGS sequence"/>
</dbReference>
<dbReference type="AlphaFoldDB" id="A0A6L8MQK5"/>
<organism evidence="1 2">
    <name type="scientific">Duganella lactea</name>
    <dbReference type="NCBI Taxonomy" id="2692173"/>
    <lineage>
        <taxon>Bacteria</taxon>
        <taxon>Pseudomonadati</taxon>
        <taxon>Pseudomonadota</taxon>
        <taxon>Betaproteobacteria</taxon>
        <taxon>Burkholderiales</taxon>
        <taxon>Oxalobacteraceae</taxon>
        <taxon>Telluria group</taxon>
        <taxon>Duganella</taxon>
    </lineage>
</organism>
<accession>A0A6L8MQK5</accession>
<gene>
    <name evidence="1" type="ORF">GTP44_19645</name>
</gene>
<proteinExistence type="predicted"/>
<evidence type="ECO:0000313" key="1">
    <source>
        <dbReference type="EMBL" id="MYM84155.1"/>
    </source>
</evidence>
<dbReference type="EMBL" id="WWCP01000028">
    <property type="protein sequence ID" value="MYM84155.1"/>
    <property type="molecule type" value="Genomic_DNA"/>
</dbReference>
<comment type="caution">
    <text evidence="1">The sequence shown here is derived from an EMBL/GenBank/DDBJ whole genome shotgun (WGS) entry which is preliminary data.</text>
</comment>
<evidence type="ECO:0000313" key="2">
    <source>
        <dbReference type="Proteomes" id="UP000474565"/>
    </source>
</evidence>
<dbReference type="RefSeq" id="WP_161020752.1">
    <property type="nucleotide sequence ID" value="NZ_WWCP01000028.1"/>
</dbReference>
<evidence type="ECO:0008006" key="3">
    <source>
        <dbReference type="Google" id="ProtNLM"/>
    </source>
</evidence>
<name>A0A6L8MQK5_9BURK</name>
<reference evidence="1 2" key="1">
    <citation type="submission" date="2019-12" db="EMBL/GenBank/DDBJ databases">
        <title>Novel species isolated from a subtropical stream in China.</title>
        <authorList>
            <person name="Lu H."/>
        </authorList>
    </citation>
    <scope>NUCLEOTIDE SEQUENCE [LARGE SCALE GENOMIC DNA]</scope>
    <source>
        <strain evidence="1 2">FT50W</strain>
    </source>
</reference>
<sequence>MNDAILVSISGEDFIYDENSPQTFVIKETDYLSISVRAEAVQLSAPIIRFEDYETPFELVMQSGGAQVYQTAVRTYLSECFGKVVARLYLDENVIPIVFDVLAKKTSAEQALKMIRYLAEVSPLLVKACLARSSTPFGNLPGEEIEPETLLTVAEGIISVLQSTRQELIANIRERLVPKRLPLRSTNKLTCEVDPVEVLSNLDALTPATGIGDVSLRGRNFDLGDIEVSAVQPTADVGENHILLGGLFSMRRGLLALVNQLSDFSSSTVNTPAGYESFTRLLLSVTAEGMLIRCHASLEAIEGFIDLFERKLGVTYMGELVPVMTPFVRSTRVYRALFTQLADWYSLGAPAIGKLQFMLKMKSLSKIYELFTFYHIFEEFSSTGWLVIDSTAHPEYGDFMTKTVVFSKNSEKITVQYEPIVEKLNTNTRHGDLIDVAHRHSAEHPYWTPDFVLKWETAEQHRYVILDAKYSTANSVRQYAIPAIYSKYYEGTAVFDARNGFASSANIVAVVAVYALEWNNPNYISKWESQGIFSNVPRIPAIGGMGLMTDNDALFRRCLNRILDLTRILAQPSLEGQVQSSTLV</sequence>
<protein>
    <recommendedName>
        <fullName evidence="3">DUF2357 domain-containing protein</fullName>
    </recommendedName>
</protein>